<evidence type="ECO:0000256" key="2">
    <source>
        <dbReference type="ARBA" id="ARBA00022679"/>
    </source>
</evidence>
<feature type="domain" description="Protein kinase" evidence="8">
    <location>
        <begin position="28"/>
        <end position="295"/>
    </location>
</feature>
<dbReference type="AlphaFoldDB" id="A0A485KTW6"/>
<dbReference type="SUPFAM" id="SSF56112">
    <property type="entry name" value="Protein kinase-like (PK-like)"/>
    <property type="match status" value="1"/>
</dbReference>
<keyword evidence="7" id="KW-0812">Transmembrane</keyword>
<evidence type="ECO:0000256" key="6">
    <source>
        <dbReference type="SAM" id="MobiDB-lite"/>
    </source>
</evidence>
<dbReference type="GO" id="GO:0005634">
    <property type="term" value="C:nucleus"/>
    <property type="evidence" value="ECO:0007669"/>
    <property type="project" value="TreeGrafter"/>
</dbReference>
<dbReference type="EMBL" id="VJMH01005312">
    <property type="protein sequence ID" value="KAF0697542.1"/>
    <property type="molecule type" value="Genomic_DNA"/>
</dbReference>
<dbReference type="GO" id="GO:0004674">
    <property type="term" value="F:protein serine/threonine kinase activity"/>
    <property type="evidence" value="ECO:0007669"/>
    <property type="project" value="UniProtKB-KW"/>
</dbReference>
<keyword evidence="7" id="KW-1133">Transmembrane helix</keyword>
<evidence type="ECO:0000256" key="4">
    <source>
        <dbReference type="ARBA" id="ARBA00022777"/>
    </source>
</evidence>
<keyword evidence="2" id="KW-0808">Transferase</keyword>
<dbReference type="Pfam" id="PF00069">
    <property type="entry name" value="Pkinase"/>
    <property type="match status" value="1"/>
</dbReference>
<dbReference type="FunFam" id="1.10.510.10:FF:000571">
    <property type="entry name" value="Maternal embryonic leucine zipper kinase"/>
    <property type="match status" value="1"/>
</dbReference>
<dbReference type="PANTHER" id="PTHR24345:SF91">
    <property type="entry name" value="SERINE_THREONINE-PROTEIN KINASE PLK4"/>
    <property type="match status" value="1"/>
</dbReference>
<feature type="region of interest" description="Disordered" evidence="6">
    <location>
        <begin position="1"/>
        <end position="23"/>
    </location>
</feature>
<reference evidence="10 11" key="1">
    <citation type="submission" date="2019-03" db="EMBL/GenBank/DDBJ databases">
        <authorList>
            <person name="Gaulin E."/>
            <person name="Dumas B."/>
        </authorList>
    </citation>
    <scope>NUCLEOTIDE SEQUENCE [LARGE SCALE GENOMIC DNA]</scope>
    <source>
        <strain evidence="10">CBS 568.67</strain>
    </source>
</reference>
<keyword evidence="1" id="KW-0723">Serine/threonine-protein kinase</keyword>
<protein>
    <submittedName>
        <fullName evidence="10">Aste57867_11785 protein</fullName>
    </submittedName>
</protein>
<dbReference type="PROSITE" id="PS50011">
    <property type="entry name" value="PROTEIN_KINASE_DOM"/>
    <property type="match status" value="1"/>
</dbReference>
<dbReference type="PANTHER" id="PTHR24345">
    <property type="entry name" value="SERINE/THREONINE-PROTEIN KINASE PLK"/>
    <property type="match status" value="1"/>
</dbReference>
<dbReference type="PIRSF" id="PIRSF000654">
    <property type="entry name" value="Integrin-linked_kinase"/>
    <property type="match status" value="1"/>
</dbReference>
<evidence type="ECO:0000256" key="1">
    <source>
        <dbReference type="ARBA" id="ARBA00022527"/>
    </source>
</evidence>
<keyword evidence="11" id="KW-1185">Reference proteome</keyword>
<feature type="compositionally biased region" description="Low complexity" evidence="6">
    <location>
        <begin position="1"/>
        <end position="12"/>
    </location>
</feature>
<dbReference type="GO" id="GO:0005524">
    <property type="term" value="F:ATP binding"/>
    <property type="evidence" value="ECO:0007669"/>
    <property type="project" value="UniProtKB-KW"/>
</dbReference>
<dbReference type="Gene3D" id="1.10.510.10">
    <property type="entry name" value="Transferase(Phosphotransferase) domain 1"/>
    <property type="match status" value="1"/>
</dbReference>
<dbReference type="Proteomes" id="UP000332933">
    <property type="component" value="Unassembled WGS sequence"/>
</dbReference>
<dbReference type="EMBL" id="CAADRA010005333">
    <property type="protein sequence ID" value="VFT88641.1"/>
    <property type="molecule type" value="Genomic_DNA"/>
</dbReference>
<sequence>MTTTTPTTAADTKGSFPHLHSPSHMHRYTQESVLATALFGDVLLCKDKTTGERVAIKRMQVAAAAAKTVVGTARHVSEDIKVEKHVNHVLSAKGGHPHVLRMRADFEDAGYEHFVLDYCPTGELFDELSAAGSFDAATALAYFRQIVQGLSFMHSRGIAHRDVSLENVLLDAAHTCYVCDFGLAATTSQWHMDSVGKAFYMAPEVVSGLLYDATKADVWSLGVVLFMMLTGAPLFSVANDMDARYTYLKTHGLKAIVQAWHLNIEPRLVSLLEGMLACDPTRRMSMADVAKHPCVAVVAKQEATQPTKKTTSFRQTVKTFFRFKSFKVVDAHTMAV</sequence>
<evidence type="ECO:0000259" key="8">
    <source>
        <dbReference type="PROSITE" id="PS50011"/>
    </source>
</evidence>
<dbReference type="OrthoDB" id="60484at2759"/>
<evidence type="ECO:0000256" key="5">
    <source>
        <dbReference type="ARBA" id="ARBA00022840"/>
    </source>
</evidence>
<accession>A0A485KTW6</accession>
<evidence type="ECO:0000313" key="9">
    <source>
        <dbReference type="EMBL" id="KAF0697542.1"/>
    </source>
</evidence>
<evidence type="ECO:0000256" key="3">
    <source>
        <dbReference type="ARBA" id="ARBA00022741"/>
    </source>
</evidence>
<name>A0A485KTW6_9STRA</name>
<keyword evidence="7" id="KW-0472">Membrane</keyword>
<keyword evidence="4" id="KW-0418">Kinase</keyword>
<feature type="transmembrane region" description="Helical" evidence="7">
    <location>
        <begin position="218"/>
        <end position="238"/>
    </location>
</feature>
<gene>
    <name evidence="10" type="primary">Aste57867_11785</name>
    <name evidence="9" type="ORF">As57867_011740</name>
    <name evidence="10" type="ORF">ASTE57867_11785</name>
</gene>
<evidence type="ECO:0000313" key="11">
    <source>
        <dbReference type="Proteomes" id="UP000332933"/>
    </source>
</evidence>
<proteinExistence type="predicted"/>
<organism evidence="10 11">
    <name type="scientific">Aphanomyces stellatus</name>
    <dbReference type="NCBI Taxonomy" id="120398"/>
    <lineage>
        <taxon>Eukaryota</taxon>
        <taxon>Sar</taxon>
        <taxon>Stramenopiles</taxon>
        <taxon>Oomycota</taxon>
        <taxon>Saprolegniomycetes</taxon>
        <taxon>Saprolegniales</taxon>
        <taxon>Verrucalvaceae</taxon>
        <taxon>Aphanomyces</taxon>
    </lineage>
</organism>
<evidence type="ECO:0000256" key="7">
    <source>
        <dbReference type="SAM" id="Phobius"/>
    </source>
</evidence>
<keyword evidence="3" id="KW-0547">Nucleotide-binding</keyword>
<dbReference type="InterPro" id="IPR011009">
    <property type="entry name" value="Kinase-like_dom_sf"/>
</dbReference>
<dbReference type="InterPro" id="IPR000719">
    <property type="entry name" value="Prot_kinase_dom"/>
</dbReference>
<evidence type="ECO:0000313" key="10">
    <source>
        <dbReference type="EMBL" id="VFT88641.1"/>
    </source>
</evidence>
<reference evidence="9" key="2">
    <citation type="submission" date="2019-06" db="EMBL/GenBank/DDBJ databases">
        <title>Genomics analysis of Aphanomyces spp. identifies a new class of oomycete effector associated with host adaptation.</title>
        <authorList>
            <person name="Gaulin E."/>
        </authorList>
    </citation>
    <scope>NUCLEOTIDE SEQUENCE</scope>
    <source>
        <strain evidence="9">CBS 578.67</strain>
    </source>
</reference>
<keyword evidence="5" id="KW-0067">ATP-binding</keyword>